<proteinExistence type="predicted"/>
<name>A0ACB8U653_9APHY</name>
<protein>
    <submittedName>
        <fullName evidence="1">Uncharacterized protein</fullName>
    </submittedName>
</protein>
<organism evidence="1 2">
    <name type="scientific">Irpex rosettiformis</name>
    <dbReference type="NCBI Taxonomy" id="378272"/>
    <lineage>
        <taxon>Eukaryota</taxon>
        <taxon>Fungi</taxon>
        <taxon>Dikarya</taxon>
        <taxon>Basidiomycota</taxon>
        <taxon>Agaricomycotina</taxon>
        <taxon>Agaricomycetes</taxon>
        <taxon>Polyporales</taxon>
        <taxon>Irpicaceae</taxon>
        <taxon>Irpex</taxon>
    </lineage>
</organism>
<accession>A0ACB8U653</accession>
<comment type="caution">
    <text evidence="1">The sequence shown here is derived from an EMBL/GenBank/DDBJ whole genome shotgun (WGS) entry which is preliminary data.</text>
</comment>
<dbReference type="Proteomes" id="UP001055072">
    <property type="component" value="Unassembled WGS sequence"/>
</dbReference>
<evidence type="ECO:0000313" key="2">
    <source>
        <dbReference type="Proteomes" id="UP001055072"/>
    </source>
</evidence>
<reference evidence="1" key="1">
    <citation type="journal article" date="2021" name="Environ. Microbiol.">
        <title>Gene family expansions and transcriptome signatures uncover fungal adaptations to wood decay.</title>
        <authorList>
            <person name="Hage H."/>
            <person name="Miyauchi S."/>
            <person name="Viragh M."/>
            <person name="Drula E."/>
            <person name="Min B."/>
            <person name="Chaduli D."/>
            <person name="Navarro D."/>
            <person name="Favel A."/>
            <person name="Norest M."/>
            <person name="Lesage-Meessen L."/>
            <person name="Balint B."/>
            <person name="Merenyi Z."/>
            <person name="de Eugenio L."/>
            <person name="Morin E."/>
            <person name="Martinez A.T."/>
            <person name="Baldrian P."/>
            <person name="Stursova M."/>
            <person name="Martinez M.J."/>
            <person name="Novotny C."/>
            <person name="Magnuson J.K."/>
            <person name="Spatafora J.W."/>
            <person name="Maurice S."/>
            <person name="Pangilinan J."/>
            <person name="Andreopoulos W."/>
            <person name="LaButti K."/>
            <person name="Hundley H."/>
            <person name="Na H."/>
            <person name="Kuo A."/>
            <person name="Barry K."/>
            <person name="Lipzen A."/>
            <person name="Henrissat B."/>
            <person name="Riley R."/>
            <person name="Ahrendt S."/>
            <person name="Nagy L.G."/>
            <person name="Grigoriev I.V."/>
            <person name="Martin F."/>
            <person name="Rosso M.N."/>
        </authorList>
    </citation>
    <scope>NUCLEOTIDE SEQUENCE</scope>
    <source>
        <strain evidence="1">CBS 384.51</strain>
    </source>
</reference>
<dbReference type="EMBL" id="MU274909">
    <property type="protein sequence ID" value="KAI0089704.1"/>
    <property type="molecule type" value="Genomic_DNA"/>
</dbReference>
<sequence>MTTTTTTVTVPDPAYVKPSTLSNGFLTLNPSTKHYDDPFDQLSGDLVETALAMLSKADIPLIPWGSLLYRSLGVPKVLLHYQFFVPDELLDLASSIISATHLPLTPPPPLLVDTVGDLITKGYLHRLTHATVPGAVQYLHLLPLSFAGFRTSELVEEHHPSYTLSVPRPSAVYACLLRIMASYPRRNSPVRGYLEAELELLVNYHLIDLQIGYLDSEDEESWDALGMDAKVENAACTVSSWGAAGEWRCGEEWMGDALVAIIRGNGDVGELPWTDQ</sequence>
<keyword evidence="2" id="KW-1185">Reference proteome</keyword>
<evidence type="ECO:0000313" key="1">
    <source>
        <dbReference type="EMBL" id="KAI0089704.1"/>
    </source>
</evidence>
<gene>
    <name evidence="1" type="ORF">BDY19DRAFT_888854</name>
</gene>